<evidence type="ECO:0000313" key="1">
    <source>
        <dbReference type="EMBL" id="JAD46078.1"/>
    </source>
</evidence>
<dbReference type="EMBL" id="GBRH01251817">
    <property type="protein sequence ID" value="JAD46078.1"/>
    <property type="molecule type" value="Transcribed_RNA"/>
</dbReference>
<reference evidence="1" key="1">
    <citation type="submission" date="2014-09" db="EMBL/GenBank/DDBJ databases">
        <authorList>
            <person name="Magalhaes I.L.F."/>
            <person name="Oliveira U."/>
            <person name="Santos F.R."/>
            <person name="Vidigal T.H.D.A."/>
            <person name="Brescovit A.D."/>
            <person name="Santos A.J."/>
        </authorList>
    </citation>
    <scope>NUCLEOTIDE SEQUENCE</scope>
    <source>
        <tissue evidence="1">Shoot tissue taken approximately 20 cm above the soil surface</tissue>
    </source>
</reference>
<sequence length="39" mass="4287">MVTATCSSDILNSCSYYNSAVLIILWENTSNDIPSSYIP</sequence>
<protein>
    <submittedName>
        <fullName evidence="1">Uncharacterized protein</fullName>
    </submittedName>
</protein>
<dbReference type="AlphaFoldDB" id="A0A0A9A825"/>
<organism evidence="1">
    <name type="scientific">Arundo donax</name>
    <name type="common">Giant reed</name>
    <name type="synonym">Donax arundinaceus</name>
    <dbReference type="NCBI Taxonomy" id="35708"/>
    <lineage>
        <taxon>Eukaryota</taxon>
        <taxon>Viridiplantae</taxon>
        <taxon>Streptophyta</taxon>
        <taxon>Embryophyta</taxon>
        <taxon>Tracheophyta</taxon>
        <taxon>Spermatophyta</taxon>
        <taxon>Magnoliopsida</taxon>
        <taxon>Liliopsida</taxon>
        <taxon>Poales</taxon>
        <taxon>Poaceae</taxon>
        <taxon>PACMAD clade</taxon>
        <taxon>Arundinoideae</taxon>
        <taxon>Arundineae</taxon>
        <taxon>Arundo</taxon>
    </lineage>
</organism>
<name>A0A0A9A825_ARUDO</name>
<proteinExistence type="predicted"/>
<reference evidence="1" key="2">
    <citation type="journal article" date="2015" name="Data Brief">
        <title>Shoot transcriptome of the giant reed, Arundo donax.</title>
        <authorList>
            <person name="Barrero R.A."/>
            <person name="Guerrero F.D."/>
            <person name="Moolhuijzen P."/>
            <person name="Goolsby J.A."/>
            <person name="Tidwell J."/>
            <person name="Bellgard S.E."/>
            <person name="Bellgard M.I."/>
        </authorList>
    </citation>
    <scope>NUCLEOTIDE SEQUENCE</scope>
    <source>
        <tissue evidence="1">Shoot tissue taken approximately 20 cm above the soil surface</tissue>
    </source>
</reference>
<accession>A0A0A9A825</accession>